<keyword evidence="3" id="KW-0808">Transferase</keyword>
<dbReference type="InterPro" id="IPR011009">
    <property type="entry name" value="Kinase-like_dom_sf"/>
</dbReference>
<evidence type="ECO:0000256" key="3">
    <source>
        <dbReference type="ARBA" id="ARBA00022679"/>
    </source>
</evidence>
<keyword evidence="4 7" id="KW-0547">Nucleotide-binding</keyword>
<dbReference type="EMBL" id="CP089982">
    <property type="protein sequence ID" value="WXA99270.1"/>
    <property type="molecule type" value="Genomic_DNA"/>
</dbReference>
<organism evidence="11 12">
    <name type="scientific">Pendulispora brunnea</name>
    <dbReference type="NCBI Taxonomy" id="2905690"/>
    <lineage>
        <taxon>Bacteria</taxon>
        <taxon>Pseudomonadati</taxon>
        <taxon>Myxococcota</taxon>
        <taxon>Myxococcia</taxon>
        <taxon>Myxococcales</taxon>
        <taxon>Sorangiineae</taxon>
        <taxon>Pendulisporaceae</taxon>
        <taxon>Pendulispora</taxon>
    </lineage>
</organism>
<proteinExistence type="inferred from homology"/>
<feature type="compositionally biased region" description="Pro residues" evidence="8">
    <location>
        <begin position="522"/>
        <end position="541"/>
    </location>
</feature>
<evidence type="ECO:0000256" key="2">
    <source>
        <dbReference type="ARBA" id="ARBA00012513"/>
    </source>
</evidence>
<dbReference type="PANTHER" id="PTHR43671">
    <property type="entry name" value="SERINE/THREONINE-PROTEIN KINASE NEK"/>
    <property type="match status" value="1"/>
</dbReference>
<keyword evidence="9" id="KW-1133">Transmembrane helix</keyword>
<feature type="compositionally biased region" description="Polar residues" evidence="8">
    <location>
        <begin position="507"/>
        <end position="519"/>
    </location>
</feature>
<keyword evidence="5 11" id="KW-0418">Kinase</keyword>
<accession>A0ABZ2KKT9</accession>
<evidence type="ECO:0000256" key="9">
    <source>
        <dbReference type="SAM" id="Phobius"/>
    </source>
</evidence>
<dbReference type="Gene3D" id="3.30.200.20">
    <property type="entry name" value="Phosphorylase Kinase, domain 1"/>
    <property type="match status" value="1"/>
</dbReference>
<dbReference type="PANTHER" id="PTHR43671:SF13">
    <property type="entry name" value="SERINE_THREONINE-PROTEIN KINASE NEK2"/>
    <property type="match status" value="1"/>
</dbReference>
<dbReference type="EC" id="2.7.11.1" evidence="2"/>
<feature type="transmembrane region" description="Helical" evidence="9">
    <location>
        <begin position="366"/>
        <end position="387"/>
    </location>
</feature>
<dbReference type="Gene3D" id="1.10.510.10">
    <property type="entry name" value="Transferase(Phosphotransferase) domain 1"/>
    <property type="match status" value="1"/>
</dbReference>
<dbReference type="SUPFAM" id="SSF56112">
    <property type="entry name" value="Protein kinase-like (PK-like)"/>
    <property type="match status" value="1"/>
</dbReference>
<feature type="domain" description="Protein kinase" evidence="10">
    <location>
        <begin position="12"/>
        <end position="287"/>
    </location>
</feature>
<dbReference type="PROSITE" id="PS50011">
    <property type="entry name" value="PROTEIN_KINASE_DOM"/>
    <property type="match status" value="1"/>
</dbReference>
<reference evidence="11 12" key="1">
    <citation type="submission" date="2021-12" db="EMBL/GenBank/DDBJ databases">
        <title>Discovery of the Pendulisporaceae a myxobacterial family with distinct sporulation behavior and unique specialized metabolism.</title>
        <authorList>
            <person name="Garcia R."/>
            <person name="Popoff A."/>
            <person name="Bader C.D."/>
            <person name="Loehr J."/>
            <person name="Walesch S."/>
            <person name="Walt C."/>
            <person name="Boldt J."/>
            <person name="Bunk B."/>
            <person name="Haeckl F.J.F.P.J."/>
            <person name="Gunesch A.P."/>
            <person name="Birkelbach J."/>
            <person name="Nuebel U."/>
            <person name="Pietschmann T."/>
            <person name="Bach T."/>
            <person name="Mueller R."/>
        </authorList>
    </citation>
    <scope>NUCLEOTIDE SEQUENCE [LARGE SCALE GENOMIC DNA]</scope>
    <source>
        <strain evidence="11 12">MSr12523</strain>
    </source>
</reference>
<keyword evidence="12" id="KW-1185">Reference proteome</keyword>
<keyword evidence="9" id="KW-0812">Transmembrane</keyword>
<dbReference type="InterPro" id="IPR008266">
    <property type="entry name" value="Tyr_kinase_AS"/>
</dbReference>
<dbReference type="CDD" id="cd14014">
    <property type="entry name" value="STKc_PknB_like"/>
    <property type="match status" value="1"/>
</dbReference>
<evidence type="ECO:0000256" key="4">
    <source>
        <dbReference type="ARBA" id="ARBA00022741"/>
    </source>
</evidence>
<evidence type="ECO:0000256" key="8">
    <source>
        <dbReference type="SAM" id="MobiDB-lite"/>
    </source>
</evidence>
<evidence type="ECO:0000256" key="1">
    <source>
        <dbReference type="ARBA" id="ARBA00010886"/>
    </source>
</evidence>
<dbReference type="InterPro" id="IPR000719">
    <property type="entry name" value="Prot_kinase_dom"/>
</dbReference>
<comment type="similarity">
    <text evidence="1">Belongs to the protein kinase superfamily. NEK Ser/Thr protein kinase family. NIMA subfamily.</text>
</comment>
<name>A0ABZ2KKT9_9BACT</name>
<dbReference type="RefSeq" id="WP_394849905.1">
    <property type="nucleotide sequence ID" value="NZ_CP089982.1"/>
</dbReference>
<dbReference type="GO" id="GO:0004674">
    <property type="term" value="F:protein serine/threonine kinase activity"/>
    <property type="evidence" value="ECO:0007669"/>
    <property type="project" value="UniProtKB-KW"/>
</dbReference>
<feature type="region of interest" description="Disordered" evidence="8">
    <location>
        <begin position="495"/>
        <end position="557"/>
    </location>
</feature>
<gene>
    <name evidence="11" type="ORF">LZC95_20910</name>
</gene>
<evidence type="ECO:0000256" key="7">
    <source>
        <dbReference type="PROSITE-ProRule" id="PRU10141"/>
    </source>
</evidence>
<sequence length="557" mass="61031">MMLSPVGAPGKYELLFELGRGGMSRIYLAVIRGPAGFSKLVVVKRMHEELANDPEFRTMFHEEARLSALLNHPNIVQVNEVRQDGVHFDIEMEYLEGHSLDALMRRAASQGAVVPQALHLRILSDALTGLHYAHELRDFEGQPMHLVHRDVSPHNIFVTYDGHVKLLDFGIAKAADSAQQTRTGVLKGKCAYMAPEQLLTLPIDRRIDVYAMGVILWQVATERKLWKGMSDIEIFQRVAGGEIPRPSSIKPDVPRDLEAIVLKALARDADERYASAEELRFAINDYLNAHSGRIDERDVSQYVVSKFEKERREIRSAVESQMRKETRPSQPVVPAVPRMPIMTTTGTMELLSRDSDPPKRKAGSRAVYVLAFFGAAAVAGGGGYYYIHRLAPQETAAPVASAVPVPAVSSHEPEHEAKEPHSAAAVEYIELTISGTPSDARFSVDDVRLSSNPVRQQFVRDGKVHRIAGSAPGYATAEQYVKFAAPTGSVQLALTKSPTTAPYRPSRGSSKTAVESNNDNTPAPPPPVVNPPTAPAPPASSPPKKTGIGIDQDNPYK</sequence>
<dbReference type="PROSITE" id="PS00107">
    <property type="entry name" value="PROTEIN_KINASE_ATP"/>
    <property type="match status" value="1"/>
</dbReference>
<dbReference type="Proteomes" id="UP001379533">
    <property type="component" value="Chromosome"/>
</dbReference>
<keyword evidence="6 7" id="KW-0067">ATP-binding</keyword>
<dbReference type="Pfam" id="PF00069">
    <property type="entry name" value="Pkinase"/>
    <property type="match status" value="1"/>
</dbReference>
<dbReference type="InterPro" id="IPR017441">
    <property type="entry name" value="Protein_kinase_ATP_BS"/>
</dbReference>
<evidence type="ECO:0000259" key="10">
    <source>
        <dbReference type="PROSITE" id="PS50011"/>
    </source>
</evidence>
<dbReference type="PROSITE" id="PS00109">
    <property type="entry name" value="PROTEIN_KINASE_TYR"/>
    <property type="match status" value="1"/>
</dbReference>
<keyword evidence="11" id="KW-0723">Serine/threonine-protein kinase</keyword>
<evidence type="ECO:0000256" key="6">
    <source>
        <dbReference type="ARBA" id="ARBA00022840"/>
    </source>
</evidence>
<evidence type="ECO:0000313" key="12">
    <source>
        <dbReference type="Proteomes" id="UP001379533"/>
    </source>
</evidence>
<evidence type="ECO:0000256" key="5">
    <source>
        <dbReference type="ARBA" id="ARBA00022777"/>
    </source>
</evidence>
<dbReference type="InterPro" id="IPR050660">
    <property type="entry name" value="NEK_Ser/Thr_kinase"/>
</dbReference>
<keyword evidence="9" id="KW-0472">Membrane</keyword>
<protein>
    <recommendedName>
        <fullName evidence="2">non-specific serine/threonine protein kinase</fullName>
        <ecNumber evidence="2">2.7.11.1</ecNumber>
    </recommendedName>
</protein>
<feature type="binding site" evidence="7">
    <location>
        <position position="44"/>
    </location>
    <ligand>
        <name>ATP</name>
        <dbReference type="ChEBI" id="CHEBI:30616"/>
    </ligand>
</feature>
<evidence type="ECO:0000313" key="11">
    <source>
        <dbReference type="EMBL" id="WXA99270.1"/>
    </source>
</evidence>